<feature type="chain" id="PRO_5005223446" description="TNFR-Cys domain-containing protein" evidence="1">
    <location>
        <begin position="25"/>
        <end position="135"/>
    </location>
</feature>
<feature type="non-terminal residue" evidence="2">
    <location>
        <position position="135"/>
    </location>
</feature>
<feature type="signal peptide" evidence="1">
    <location>
        <begin position="1"/>
        <end position="24"/>
    </location>
</feature>
<name>A0A0H5RU98_9EUKA</name>
<dbReference type="EMBL" id="HACM01011852">
    <property type="protein sequence ID" value="CRZ12294.1"/>
    <property type="molecule type" value="Transcribed_RNA"/>
</dbReference>
<reference evidence="2" key="1">
    <citation type="submission" date="2015-04" db="EMBL/GenBank/DDBJ databases">
        <title>The genome sequence of the plant pathogenic Rhizarian Plasmodiophora brassicae reveals insights in its biotrophic life cycle and the origin of chitin synthesis.</title>
        <authorList>
            <person name="Schwelm A."/>
            <person name="Fogelqvist J."/>
            <person name="Knaust A."/>
            <person name="Julke S."/>
            <person name="Lilja T."/>
            <person name="Dhandapani V."/>
            <person name="Bonilla-Rosso G."/>
            <person name="Karlsson M."/>
            <person name="Shevchenko A."/>
            <person name="Choi S.R."/>
            <person name="Kim H.G."/>
            <person name="Park J.Y."/>
            <person name="Lim Y.P."/>
            <person name="Ludwig-Muller J."/>
            <person name="Dixelius C."/>
        </authorList>
    </citation>
    <scope>NUCLEOTIDE SEQUENCE</scope>
    <source>
        <tissue evidence="2">Potato root galls</tissue>
    </source>
</reference>
<evidence type="ECO:0008006" key="3">
    <source>
        <dbReference type="Google" id="ProtNLM"/>
    </source>
</evidence>
<organism evidence="2">
    <name type="scientific">Spongospora subterranea</name>
    <dbReference type="NCBI Taxonomy" id="70186"/>
    <lineage>
        <taxon>Eukaryota</taxon>
        <taxon>Sar</taxon>
        <taxon>Rhizaria</taxon>
        <taxon>Endomyxa</taxon>
        <taxon>Phytomyxea</taxon>
        <taxon>Plasmodiophorida</taxon>
        <taxon>Plasmodiophoridae</taxon>
        <taxon>Spongospora</taxon>
    </lineage>
</organism>
<evidence type="ECO:0000256" key="1">
    <source>
        <dbReference type="SAM" id="SignalP"/>
    </source>
</evidence>
<keyword evidence="1" id="KW-0732">Signal</keyword>
<proteinExistence type="predicted"/>
<accession>A0A0H5RU98</accession>
<dbReference type="AlphaFoldDB" id="A0A0H5RU98"/>
<sequence length="135" mass="14807">MMGPKLTYLAVLLLAINCINIGFSDNACNNDHDLAITKDRGNMVAVTEKCGRSCLAKRACTTRCIMQLSHLKQPCAECYSDEVHCTAINCVASCMLRPKSQSCFDCSEKFCGQAMRSCTGLDTHLTIPYNVVEDV</sequence>
<protein>
    <recommendedName>
        <fullName evidence="3">TNFR-Cys domain-containing protein</fullName>
    </recommendedName>
</protein>
<evidence type="ECO:0000313" key="2">
    <source>
        <dbReference type="EMBL" id="CRZ12294.1"/>
    </source>
</evidence>